<evidence type="ECO:0000259" key="1">
    <source>
        <dbReference type="Pfam" id="PF00561"/>
    </source>
</evidence>
<dbReference type="SUPFAM" id="SSF53474">
    <property type="entry name" value="alpha/beta-Hydrolases"/>
    <property type="match status" value="1"/>
</dbReference>
<keyword evidence="2" id="KW-0378">Hydrolase</keyword>
<keyword evidence="3" id="KW-1185">Reference proteome</keyword>
<feature type="domain" description="AB hydrolase-1" evidence="1">
    <location>
        <begin position="50"/>
        <end position="228"/>
    </location>
</feature>
<protein>
    <submittedName>
        <fullName evidence="2">Alpha/beta fold hydrolase</fullName>
    </submittedName>
</protein>
<dbReference type="RefSeq" id="WP_377935590.1">
    <property type="nucleotide sequence ID" value="NZ_JBHUEA010000021.1"/>
</dbReference>
<dbReference type="InterPro" id="IPR050471">
    <property type="entry name" value="AB_hydrolase"/>
</dbReference>
<evidence type="ECO:0000313" key="2">
    <source>
        <dbReference type="EMBL" id="MFD1722465.1"/>
    </source>
</evidence>
<dbReference type="InterPro" id="IPR000073">
    <property type="entry name" value="AB_hydrolase_1"/>
</dbReference>
<comment type="caution">
    <text evidence="2">The sequence shown here is derived from an EMBL/GenBank/DDBJ whole genome shotgun (WGS) entry which is preliminary data.</text>
</comment>
<dbReference type="GO" id="GO:0016787">
    <property type="term" value="F:hydrolase activity"/>
    <property type="evidence" value="ECO:0007669"/>
    <property type="project" value="UniProtKB-KW"/>
</dbReference>
<proteinExistence type="predicted"/>
<dbReference type="PANTHER" id="PTHR43433">
    <property type="entry name" value="HYDROLASE, ALPHA/BETA FOLD FAMILY PROTEIN"/>
    <property type="match status" value="1"/>
</dbReference>
<sequence length="295" mass="32286">MADTTITTPEGRTVGLTAYGDSMSNRLVVLCHPTPGTPLDPEPVVTSRWGVHLIALERPGYGSSERLPDGLPSTVEDRAADIDALLRRIERNANAISDARFESYGVIGWGSGALVAAAMAAHDPERVDRLALVSPLAPRTAEREAREALRRPIDAAGMGVSDDDPDLARHLGLWNRFERMAEESAVQGHAGVRHDTELFEHARWDGVLDGIRADTAIWLGDRDPVADQHDVRWYAARIPGLKAYGVRDSGALTIASAWSSILEHVDPTHGSVRREERDHGRVYLPDVDWVHPDQG</sequence>
<reference evidence="3" key="1">
    <citation type="journal article" date="2019" name="Int. J. Syst. Evol. Microbiol.">
        <title>The Global Catalogue of Microorganisms (GCM) 10K type strain sequencing project: providing services to taxonomists for standard genome sequencing and annotation.</title>
        <authorList>
            <consortium name="The Broad Institute Genomics Platform"/>
            <consortium name="The Broad Institute Genome Sequencing Center for Infectious Disease"/>
            <person name="Wu L."/>
            <person name="Ma J."/>
        </authorList>
    </citation>
    <scope>NUCLEOTIDE SEQUENCE [LARGE SCALE GENOMIC DNA]</scope>
    <source>
        <strain evidence="3">CGMCC 1.12471</strain>
    </source>
</reference>
<dbReference type="EMBL" id="JBHUEA010000021">
    <property type="protein sequence ID" value="MFD1722465.1"/>
    <property type="molecule type" value="Genomic_DNA"/>
</dbReference>
<dbReference type="Pfam" id="PF00561">
    <property type="entry name" value="Abhydrolase_1"/>
    <property type="match status" value="1"/>
</dbReference>
<organism evidence="2 3">
    <name type="scientific">Amnibacterium endophyticum</name>
    <dbReference type="NCBI Taxonomy" id="2109337"/>
    <lineage>
        <taxon>Bacteria</taxon>
        <taxon>Bacillati</taxon>
        <taxon>Actinomycetota</taxon>
        <taxon>Actinomycetes</taxon>
        <taxon>Micrococcales</taxon>
        <taxon>Microbacteriaceae</taxon>
        <taxon>Amnibacterium</taxon>
    </lineage>
</organism>
<dbReference type="Gene3D" id="3.40.50.1820">
    <property type="entry name" value="alpha/beta hydrolase"/>
    <property type="match status" value="1"/>
</dbReference>
<dbReference type="InterPro" id="IPR029058">
    <property type="entry name" value="AB_hydrolase_fold"/>
</dbReference>
<name>A0ABW4LGP6_9MICO</name>
<dbReference type="PANTHER" id="PTHR43433:SF10">
    <property type="entry name" value="AB HYDROLASE-1 DOMAIN-CONTAINING PROTEIN"/>
    <property type="match status" value="1"/>
</dbReference>
<accession>A0ABW4LGP6</accession>
<dbReference type="Proteomes" id="UP001597347">
    <property type="component" value="Unassembled WGS sequence"/>
</dbReference>
<evidence type="ECO:0000313" key="3">
    <source>
        <dbReference type="Proteomes" id="UP001597347"/>
    </source>
</evidence>
<gene>
    <name evidence="2" type="ORF">ACFSBI_12980</name>
</gene>